<keyword evidence="2" id="KW-1185">Reference proteome</keyword>
<dbReference type="Proteomes" id="UP000294535">
    <property type="component" value="Unassembled WGS sequence"/>
</dbReference>
<dbReference type="CDD" id="cd24013">
    <property type="entry name" value="ASKHA_ATPase_BT3980-like"/>
    <property type="match status" value="1"/>
</dbReference>
<proteinExistence type="predicted"/>
<protein>
    <submittedName>
        <fullName evidence="1">Uncharacterized protein DUF3822</fullName>
    </submittedName>
</protein>
<dbReference type="OrthoDB" id="838738at2"/>
<dbReference type="RefSeq" id="WP_133553915.1">
    <property type="nucleotide sequence ID" value="NZ_SNYF01000005.1"/>
</dbReference>
<dbReference type="InterPro" id="IPR024213">
    <property type="entry name" value="DUF3822"/>
</dbReference>
<dbReference type="Gene3D" id="3.30.420.260">
    <property type="match status" value="1"/>
</dbReference>
<accession>A0A4R6TCR6</accession>
<dbReference type="AlphaFoldDB" id="A0A4R6TCR6"/>
<evidence type="ECO:0000313" key="1">
    <source>
        <dbReference type="EMBL" id="TDQ19525.1"/>
    </source>
</evidence>
<reference evidence="1 2" key="1">
    <citation type="submission" date="2019-03" db="EMBL/GenBank/DDBJ databases">
        <title>Genomic Encyclopedia of Type Strains, Phase III (KMG-III): the genomes of soil and plant-associated and newly described type strains.</title>
        <authorList>
            <person name="Whitman W."/>
        </authorList>
    </citation>
    <scope>NUCLEOTIDE SEQUENCE [LARGE SCALE GENOMIC DNA]</scope>
    <source>
        <strain evidence="1 2">CECT 8446</strain>
    </source>
</reference>
<dbReference type="EMBL" id="SNYF01000005">
    <property type="protein sequence ID" value="TDQ19525.1"/>
    <property type="molecule type" value="Genomic_DNA"/>
</dbReference>
<dbReference type="Gene3D" id="3.30.420.250">
    <property type="match status" value="1"/>
</dbReference>
<evidence type="ECO:0000313" key="2">
    <source>
        <dbReference type="Proteomes" id="UP000294535"/>
    </source>
</evidence>
<organism evidence="1 2">
    <name type="scientific">Algoriphagus boseongensis</name>
    <dbReference type="NCBI Taxonomy" id="1442587"/>
    <lineage>
        <taxon>Bacteria</taxon>
        <taxon>Pseudomonadati</taxon>
        <taxon>Bacteroidota</taxon>
        <taxon>Cytophagia</taxon>
        <taxon>Cytophagales</taxon>
        <taxon>Cyclobacteriaceae</taxon>
        <taxon>Algoriphagus</taxon>
    </lineage>
</organism>
<name>A0A4R6TCR6_9BACT</name>
<gene>
    <name evidence="1" type="ORF">DFQ04_1348</name>
</gene>
<sequence>MKTETKVYKSDKFDVEDTAGLSLFLYPNSAFVFAKDKNGANIAVHHHLNLGLEELEQLLSADQLLKQDVPCKVYFHKPVFALIPGLLFQPGQEAEYLIFAGEPSGKHHYFTCGLDSNNLILVSSITSQQQKALESRFPEVSFYHGACSFLSYLFKERFNLIGQEILIDYNGGQMYLAAFTDQELSLFNMFEIESPEDVLKYTLIAMDQLKFDKKHARVSVFGSPEENEITQEWGETYFHHFRMVKPHANQNYGHGFKHLKSENLFEANWQMD</sequence>
<dbReference type="Pfam" id="PF12864">
    <property type="entry name" value="DUF3822"/>
    <property type="match status" value="1"/>
</dbReference>
<comment type="caution">
    <text evidence="1">The sequence shown here is derived from an EMBL/GenBank/DDBJ whole genome shotgun (WGS) entry which is preliminary data.</text>
</comment>